<proteinExistence type="predicted"/>
<dbReference type="EMBL" id="BSTJ01000015">
    <property type="protein sequence ID" value="GLY80583.1"/>
    <property type="molecule type" value="Genomic_DNA"/>
</dbReference>
<sequence length="71" mass="7654">MQFVELFGGQGVEQAVEVGVDAGQPVERANGHKGLQEEAGRDSLGRLVSVGLDWPGGTRLRRTALWRLGTH</sequence>
<accession>A0A9W6RRR9</accession>
<gene>
    <name evidence="1" type="ORF">Airi01_088500</name>
</gene>
<dbReference type="Proteomes" id="UP001165135">
    <property type="component" value="Unassembled WGS sequence"/>
</dbReference>
<evidence type="ECO:0000313" key="2">
    <source>
        <dbReference type="Proteomes" id="UP001165135"/>
    </source>
</evidence>
<organism evidence="1 2">
    <name type="scientific">Actinoallomurus iriomotensis</name>
    <dbReference type="NCBI Taxonomy" id="478107"/>
    <lineage>
        <taxon>Bacteria</taxon>
        <taxon>Bacillati</taxon>
        <taxon>Actinomycetota</taxon>
        <taxon>Actinomycetes</taxon>
        <taxon>Streptosporangiales</taxon>
        <taxon>Thermomonosporaceae</taxon>
        <taxon>Actinoallomurus</taxon>
    </lineage>
</organism>
<dbReference type="AlphaFoldDB" id="A0A9W6RRR9"/>
<evidence type="ECO:0000313" key="1">
    <source>
        <dbReference type="EMBL" id="GLY80583.1"/>
    </source>
</evidence>
<protein>
    <submittedName>
        <fullName evidence="1">Uncharacterized protein</fullName>
    </submittedName>
</protein>
<name>A0A9W6RRR9_9ACTN</name>
<reference evidence="1" key="1">
    <citation type="submission" date="2023-03" db="EMBL/GenBank/DDBJ databases">
        <title>Actinoallomurus iriomotensis NBRC 103681.</title>
        <authorList>
            <person name="Ichikawa N."/>
            <person name="Sato H."/>
            <person name="Tonouchi N."/>
        </authorList>
    </citation>
    <scope>NUCLEOTIDE SEQUENCE</scope>
    <source>
        <strain evidence="1">NBRC 103681</strain>
    </source>
</reference>
<comment type="caution">
    <text evidence="1">The sequence shown here is derived from an EMBL/GenBank/DDBJ whole genome shotgun (WGS) entry which is preliminary data.</text>
</comment>